<dbReference type="CDD" id="cd09274">
    <property type="entry name" value="RNase_HI_RT_Ty3"/>
    <property type="match status" value="1"/>
</dbReference>
<keyword evidence="3" id="KW-0540">Nuclease</keyword>
<dbReference type="Pfam" id="PF17917">
    <property type="entry name" value="RT_RNaseH"/>
    <property type="match status" value="1"/>
</dbReference>
<gene>
    <name evidence="8" type="ORF">ADUPG1_004023</name>
</gene>
<evidence type="ECO:0000256" key="6">
    <source>
        <dbReference type="ARBA" id="ARBA00022918"/>
    </source>
</evidence>
<dbReference type="InterPro" id="IPR050951">
    <property type="entry name" value="Retrovirus_Pol_polyprotein"/>
</dbReference>
<evidence type="ECO:0000256" key="5">
    <source>
        <dbReference type="ARBA" id="ARBA00022801"/>
    </source>
</evidence>
<dbReference type="InterPro" id="IPR043502">
    <property type="entry name" value="DNA/RNA_pol_sf"/>
</dbReference>
<keyword evidence="4" id="KW-0255">Endonuclease</keyword>
<sequence>KDIEFVWGDEQEATFKRIKRLLKESPTLSFPEEETKLSLFTDASDVGIGAVLVQGEDENRSVVSFISKTLTSVQRRWSVTEKECWAIVFAITQFERFLKGRHFDLFTDHRNLTFVQRSPNAKITRWWLRIQEFSFSVHHVKGEENGAADCCSRLVEFGKNALKSLKLIPEKEGEESPKRRVIEAQKAAKEDLDSMETVIFEKEEYRSKRSGRLY</sequence>
<protein>
    <recommendedName>
        <fullName evidence="7">Reverse transcriptase RNase H-like domain-containing protein</fullName>
    </recommendedName>
</protein>
<comment type="caution">
    <text evidence="8">The sequence shown here is derived from an EMBL/GenBank/DDBJ whole genome shotgun (WGS) entry which is preliminary data.</text>
</comment>
<feature type="non-terminal residue" evidence="8">
    <location>
        <position position="214"/>
    </location>
</feature>
<dbReference type="EMBL" id="BQXS01005723">
    <property type="protein sequence ID" value="GKT14210.1"/>
    <property type="molecule type" value="Genomic_DNA"/>
</dbReference>
<keyword evidence="9" id="KW-1185">Reference proteome</keyword>
<dbReference type="PANTHER" id="PTHR37984">
    <property type="entry name" value="PROTEIN CBG26694"/>
    <property type="match status" value="1"/>
</dbReference>
<dbReference type="PANTHER" id="PTHR37984:SF5">
    <property type="entry name" value="PROTEIN NYNRIN-LIKE"/>
    <property type="match status" value="1"/>
</dbReference>
<dbReference type="Gene3D" id="3.10.20.370">
    <property type="match status" value="1"/>
</dbReference>
<keyword evidence="2" id="KW-0548">Nucleotidyltransferase</keyword>
<proteinExistence type="predicted"/>
<evidence type="ECO:0000259" key="7">
    <source>
        <dbReference type="Pfam" id="PF17917"/>
    </source>
</evidence>
<keyword evidence="6" id="KW-0695">RNA-directed DNA polymerase</keyword>
<evidence type="ECO:0000256" key="4">
    <source>
        <dbReference type="ARBA" id="ARBA00022759"/>
    </source>
</evidence>
<keyword evidence="5" id="KW-0378">Hydrolase</keyword>
<evidence type="ECO:0000313" key="9">
    <source>
        <dbReference type="Proteomes" id="UP001057375"/>
    </source>
</evidence>
<keyword evidence="1" id="KW-0808">Transferase</keyword>
<evidence type="ECO:0000313" key="8">
    <source>
        <dbReference type="EMBL" id="GKT14210.1"/>
    </source>
</evidence>
<organism evidence="8 9">
    <name type="scientific">Aduncisulcus paluster</name>
    <dbReference type="NCBI Taxonomy" id="2918883"/>
    <lineage>
        <taxon>Eukaryota</taxon>
        <taxon>Metamonada</taxon>
        <taxon>Carpediemonas-like organisms</taxon>
        <taxon>Aduncisulcus</taxon>
    </lineage>
</organism>
<dbReference type="SUPFAM" id="SSF56672">
    <property type="entry name" value="DNA/RNA polymerases"/>
    <property type="match status" value="1"/>
</dbReference>
<evidence type="ECO:0000256" key="3">
    <source>
        <dbReference type="ARBA" id="ARBA00022722"/>
    </source>
</evidence>
<dbReference type="InterPro" id="IPR041373">
    <property type="entry name" value="RT_RNaseH"/>
</dbReference>
<accession>A0ABQ5JUC6</accession>
<feature type="domain" description="Reverse transcriptase RNase H-like" evidence="7">
    <location>
        <begin position="35"/>
        <end position="133"/>
    </location>
</feature>
<dbReference type="Proteomes" id="UP001057375">
    <property type="component" value="Unassembled WGS sequence"/>
</dbReference>
<reference evidence="8" key="1">
    <citation type="submission" date="2022-03" db="EMBL/GenBank/DDBJ databases">
        <title>Draft genome sequence of Aduncisulcus paluster, a free-living microaerophilic Fornicata.</title>
        <authorList>
            <person name="Yuyama I."/>
            <person name="Kume K."/>
            <person name="Tamura T."/>
            <person name="Inagaki Y."/>
            <person name="Hashimoto T."/>
        </authorList>
    </citation>
    <scope>NUCLEOTIDE SEQUENCE</scope>
    <source>
        <strain evidence="8">NY0171</strain>
    </source>
</reference>
<feature type="non-terminal residue" evidence="8">
    <location>
        <position position="1"/>
    </location>
</feature>
<evidence type="ECO:0000256" key="2">
    <source>
        <dbReference type="ARBA" id="ARBA00022695"/>
    </source>
</evidence>
<evidence type="ECO:0000256" key="1">
    <source>
        <dbReference type="ARBA" id="ARBA00022679"/>
    </source>
</evidence>
<name>A0ABQ5JUC6_9EUKA</name>